<dbReference type="Pfam" id="PF00067">
    <property type="entry name" value="p450"/>
    <property type="match status" value="1"/>
</dbReference>
<keyword evidence="8 13" id="KW-0560">Oxidoreductase</keyword>
<evidence type="ECO:0000256" key="5">
    <source>
        <dbReference type="ARBA" id="ARBA00022692"/>
    </source>
</evidence>
<accession>A0A9P4IJ15</accession>
<evidence type="ECO:0000256" key="13">
    <source>
        <dbReference type="RuleBase" id="RU000461"/>
    </source>
</evidence>
<dbReference type="GO" id="GO:0004497">
    <property type="term" value="F:monooxygenase activity"/>
    <property type="evidence" value="ECO:0007669"/>
    <property type="project" value="UniProtKB-KW"/>
</dbReference>
<keyword evidence="15" id="KW-1185">Reference proteome</keyword>
<keyword evidence="9 12" id="KW-0408">Iron</keyword>
<keyword evidence="4 12" id="KW-0349">Heme</keyword>
<dbReference type="AlphaFoldDB" id="A0A9P4IJ15"/>
<evidence type="ECO:0000256" key="3">
    <source>
        <dbReference type="ARBA" id="ARBA00010617"/>
    </source>
</evidence>
<dbReference type="OrthoDB" id="1470350at2759"/>
<evidence type="ECO:0000256" key="7">
    <source>
        <dbReference type="ARBA" id="ARBA00022989"/>
    </source>
</evidence>
<dbReference type="PRINTS" id="PR00463">
    <property type="entry name" value="EP450I"/>
</dbReference>
<keyword evidence="6 12" id="KW-0479">Metal-binding</keyword>
<dbReference type="CDD" id="cd11058">
    <property type="entry name" value="CYP60B-like"/>
    <property type="match status" value="1"/>
</dbReference>
<dbReference type="GO" id="GO:0009403">
    <property type="term" value="P:toxin biosynthetic process"/>
    <property type="evidence" value="ECO:0007669"/>
    <property type="project" value="UniProtKB-ARBA"/>
</dbReference>
<evidence type="ECO:0000313" key="14">
    <source>
        <dbReference type="EMBL" id="KAF2102014.1"/>
    </source>
</evidence>
<evidence type="ECO:0000256" key="11">
    <source>
        <dbReference type="ARBA" id="ARBA00023136"/>
    </source>
</evidence>
<evidence type="ECO:0000256" key="12">
    <source>
        <dbReference type="PIRSR" id="PIRSR602401-1"/>
    </source>
</evidence>
<evidence type="ECO:0000256" key="9">
    <source>
        <dbReference type="ARBA" id="ARBA00023004"/>
    </source>
</evidence>
<dbReference type="Proteomes" id="UP000799772">
    <property type="component" value="Unassembled WGS sequence"/>
</dbReference>
<evidence type="ECO:0000313" key="15">
    <source>
        <dbReference type="Proteomes" id="UP000799772"/>
    </source>
</evidence>
<feature type="binding site" description="axial binding residue" evidence="12">
    <location>
        <position position="446"/>
    </location>
    <ligand>
        <name>heme</name>
        <dbReference type="ChEBI" id="CHEBI:30413"/>
    </ligand>
    <ligandPart>
        <name>Fe</name>
        <dbReference type="ChEBI" id="CHEBI:18248"/>
    </ligandPart>
</feature>
<name>A0A9P4IJ15_9PEZI</name>
<dbReference type="InterPro" id="IPR036396">
    <property type="entry name" value="Cyt_P450_sf"/>
</dbReference>
<dbReference type="PANTHER" id="PTHR24305:SF210">
    <property type="entry name" value="CYTOCHROME P450 MONOOXYGENASE ASQL-RELATED"/>
    <property type="match status" value="1"/>
</dbReference>
<gene>
    <name evidence="14" type="ORF">NA57DRAFT_64637</name>
</gene>
<dbReference type="GO" id="GO:0016020">
    <property type="term" value="C:membrane"/>
    <property type="evidence" value="ECO:0007669"/>
    <property type="project" value="UniProtKB-SubCell"/>
</dbReference>
<evidence type="ECO:0000256" key="10">
    <source>
        <dbReference type="ARBA" id="ARBA00023033"/>
    </source>
</evidence>
<dbReference type="FunFam" id="1.10.630.10:FF:000047">
    <property type="entry name" value="Cytochrome P450 monooxygenase"/>
    <property type="match status" value="1"/>
</dbReference>
<dbReference type="InterPro" id="IPR017972">
    <property type="entry name" value="Cyt_P450_CS"/>
</dbReference>
<evidence type="ECO:0000256" key="6">
    <source>
        <dbReference type="ARBA" id="ARBA00022723"/>
    </source>
</evidence>
<dbReference type="GO" id="GO:0020037">
    <property type="term" value="F:heme binding"/>
    <property type="evidence" value="ECO:0007669"/>
    <property type="project" value="InterPro"/>
</dbReference>
<dbReference type="InterPro" id="IPR001128">
    <property type="entry name" value="Cyt_P450"/>
</dbReference>
<keyword evidence="7" id="KW-1133">Transmembrane helix</keyword>
<dbReference type="Gene3D" id="1.10.630.10">
    <property type="entry name" value="Cytochrome P450"/>
    <property type="match status" value="1"/>
</dbReference>
<dbReference type="PROSITE" id="PS00086">
    <property type="entry name" value="CYTOCHROME_P450"/>
    <property type="match status" value="1"/>
</dbReference>
<comment type="cofactor">
    <cofactor evidence="1 12">
        <name>heme</name>
        <dbReference type="ChEBI" id="CHEBI:30413"/>
    </cofactor>
</comment>
<protein>
    <submittedName>
        <fullName evidence="14">Isotrichodermin C-15 hydroxylase</fullName>
    </submittedName>
</protein>
<dbReference type="SUPFAM" id="SSF48264">
    <property type="entry name" value="Cytochrome P450"/>
    <property type="match status" value="1"/>
</dbReference>
<dbReference type="PRINTS" id="PR00385">
    <property type="entry name" value="P450"/>
</dbReference>
<comment type="caution">
    <text evidence="14">The sequence shown here is derived from an EMBL/GenBank/DDBJ whole genome shotgun (WGS) entry which is preliminary data.</text>
</comment>
<dbReference type="GO" id="GO:0016705">
    <property type="term" value="F:oxidoreductase activity, acting on paired donors, with incorporation or reduction of molecular oxygen"/>
    <property type="evidence" value="ECO:0007669"/>
    <property type="project" value="InterPro"/>
</dbReference>
<dbReference type="InterPro" id="IPR050121">
    <property type="entry name" value="Cytochrome_P450_monoxygenase"/>
</dbReference>
<dbReference type="InterPro" id="IPR002401">
    <property type="entry name" value="Cyt_P450_E_grp-I"/>
</dbReference>
<proteinExistence type="inferred from homology"/>
<keyword evidence="10 13" id="KW-0503">Monooxygenase</keyword>
<keyword evidence="5" id="KW-0812">Transmembrane</keyword>
<dbReference type="PANTHER" id="PTHR24305">
    <property type="entry name" value="CYTOCHROME P450"/>
    <property type="match status" value="1"/>
</dbReference>
<comment type="subcellular location">
    <subcellularLocation>
        <location evidence="2">Membrane</location>
        <topology evidence="2">Single-pass membrane protein</topology>
    </subcellularLocation>
</comment>
<dbReference type="GO" id="GO:0005506">
    <property type="term" value="F:iron ion binding"/>
    <property type="evidence" value="ECO:0007669"/>
    <property type="project" value="InterPro"/>
</dbReference>
<dbReference type="EMBL" id="ML978123">
    <property type="protein sequence ID" value="KAF2102014.1"/>
    <property type="molecule type" value="Genomic_DNA"/>
</dbReference>
<organism evidence="14 15">
    <name type="scientific">Rhizodiscina lignyota</name>
    <dbReference type="NCBI Taxonomy" id="1504668"/>
    <lineage>
        <taxon>Eukaryota</taxon>
        <taxon>Fungi</taxon>
        <taxon>Dikarya</taxon>
        <taxon>Ascomycota</taxon>
        <taxon>Pezizomycotina</taxon>
        <taxon>Dothideomycetes</taxon>
        <taxon>Pleosporomycetidae</taxon>
        <taxon>Aulographales</taxon>
        <taxon>Rhizodiscinaceae</taxon>
        <taxon>Rhizodiscina</taxon>
    </lineage>
</organism>
<comment type="similarity">
    <text evidence="3 13">Belongs to the cytochrome P450 family.</text>
</comment>
<sequence>MNSLIVLGIASILLPIIYNVGRAFYNVYLHPLSKFPGPKFMAASRIPYAWHLYHGTLNATVHEAHKKYGEVVRVAPNELSFTSGETAWEDIYGLHPSKTSKGQWLKDTKLFYQPAPNGVASIIGQPTVRGHAKHRRTLAHAFSDKALREQEGILQQYVNLLIIRLNEQCEGKKKATLDMVKWYNFITFDIMGDLAFGESFHSLDNRDYHPFIAMIFQGAVQSIGYNIIMRIYPLLKRVSTLLGLGVPEAKRRELLQFASNKVDDRMSLETTRPDFMFYATKHQGNEDIGLTQPELHSDMFILINAGSETTATTLSGATYFLLKHPEKLKRLQGEIRSRFNSLDEITIEAVNSMPYLIAVLQEGLRFYPPVPTGFPRKVPAGGDRISGYEVPEDTSVYVSQYATNHSVRNFKQPDEWIPERWLEGNKEFASDNRVATQPFSYGPRNCIGKNLAYAEMRLILAKVIWSFDWELLPESDNWIKQRVFTLWKKPPLMMNLKPVVR</sequence>
<keyword evidence="11" id="KW-0472">Membrane</keyword>
<evidence type="ECO:0000256" key="4">
    <source>
        <dbReference type="ARBA" id="ARBA00022617"/>
    </source>
</evidence>
<evidence type="ECO:0000256" key="8">
    <source>
        <dbReference type="ARBA" id="ARBA00023002"/>
    </source>
</evidence>
<reference evidence="14" key="1">
    <citation type="journal article" date="2020" name="Stud. Mycol.">
        <title>101 Dothideomycetes genomes: a test case for predicting lifestyles and emergence of pathogens.</title>
        <authorList>
            <person name="Haridas S."/>
            <person name="Albert R."/>
            <person name="Binder M."/>
            <person name="Bloem J."/>
            <person name="Labutti K."/>
            <person name="Salamov A."/>
            <person name="Andreopoulos B."/>
            <person name="Baker S."/>
            <person name="Barry K."/>
            <person name="Bills G."/>
            <person name="Bluhm B."/>
            <person name="Cannon C."/>
            <person name="Castanera R."/>
            <person name="Culley D."/>
            <person name="Daum C."/>
            <person name="Ezra D."/>
            <person name="Gonzalez J."/>
            <person name="Henrissat B."/>
            <person name="Kuo A."/>
            <person name="Liang C."/>
            <person name="Lipzen A."/>
            <person name="Lutzoni F."/>
            <person name="Magnuson J."/>
            <person name="Mondo S."/>
            <person name="Nolan M."/>
            <person name="Ohm R."/>
            <person name="Pangilinan J."/>
            <person name="Park H.-J."/>
            <person name="Ramirez L."/>
            <person name="Alfaro M."/>
            <person name="Sun H."/>
            <person name="Tritt A."/>
            <person name="Yoshinaga Y."/>
            <person name="Zwiers L.-H."/>
            <person name="Turgeon B."/>
            <person name="Goodwin S."/>
            <person name="Spatafora J."/>
            <person name="Crous P."/>
            <person name="Grigoriev I."/>
        </authorList>
    </citation>
    <scope>NUCLEOTIDE SEQUENCE</scope>
    <source>
        <strain evidence="14">CBS 133067</strain>
    </source>
</reference>
<evidence type="ECO:0000256" key="2">
    <source>
        <dbReference type="ARBA" id="ARBA00004167"/>
    </source>
</evidence>
<evidence type="ECO:0000256" key="1">
    <source>
        <dbReference type="ARBA" id="ARBA00001971"/>
    </source>
</evidence>